<evidence type="ECO:0000313" key="4">
    <source>
        <dbReference type="EMBL" id="OFI33484.1"/>
    </source>
</evidence>
<sequence>MAALKSALILGASGLVGQNLLRLLLLDPRYETVTCLLRRPLAQQNYQDPQNKLRPVVINFAALDDYQGYFSVDHVYCCLGTTLKKAGDLKTFRKVDFEYVHVAAQLARAQRAGGFVWISSVGANAASNNYYLKVKGELENAIMRMPQLPNAAAVRPGVLIGERANDDRPLERFSAGLLQLLKPLLVGPLKKYRAVYPHQVAREMMRHQVF</sequence>
<comment type="subcellular location">
    <subcellularLocation>
        <location evidence="1">Membrane</location>
    </subcellularLocation>
</comment>
<organism evidence="4 5">
    <name type="scientific">Alteromonas lipolytica</name>
    <dbReference type="NCBI Taxonomy" id="1856405"/>
    <lineage>
        <taxon>Bacteria</taxon>
        <taxon>Pseudomonadati</taxon>
        <taxon>Pseudomonadota</taxon>
        <taxon>Gammaproteobacteria</taxon>
        <taxon>Alteromonadales</taxon>
        <taxon>Alteromonadaceae</taxon>
        <taxon>Alteromonas/Salinimonas group</taxon>
        <taxon>Alteromonas</taxon>
    </lineage>
</organism>
<dbReference type="InterPro" id="IPR036291">
    <property type="entry name" value="NAD(P)-bd_dom_sf"/>
</dbReference>
<reference evidence="4 5" key="1">
    <citation type="submission" date="2016-09" db="EMBL/GenBank/DDBJ databases">
        <title>Alteromonas lipolytica, a new species isolated from sea water.</title>
        <authorList>
            <person name="Wu Y.-H."/>
            <person name="Cheng H."/>
            <person name="Xu X.-W."/>
        </authorList>
    </citation>
    <scope>NUCLEOTIDE SEQUENCE [LARGE SCALE GENOMIC DNA]</scope>
    <source>
        <strain evidence="4 5">JW12</strain>
    </source>
</reference>
<name>A0A1E8FC36_9ALTE</name>
<feature type="domain" description="NAD-dependent epimerase/dehydratase" evidence="3">
    <location>
        <begin position="7"/>
        <end position="122"/>
    </location>
</feature>
<evidence type="ECO:0000259" key="3">
    <source>
        <dbReference type="Pfam" id="PF01370"/>
    </source>
</evidence>
<protein>
    <submittedName>
        <fullName evidence="4">Epimerase</fullName>
    </submittedName>
</protein>
<dbReference type="Gene3D" id="3.40.50.720">
    <property type="entry name" value="NAD(P)-binding Rossmann-like Domain"/>
    <property type="match status" value="1"/>
</dbReference>
<proteinExistence type="predicted"/>
<evidence type="ECO:0000256" key="1">
    <source>
        <dbReference type="ARBA" id="ARBA00004370"/>
    </source>
</evidence>
<dbReference type="AlphaFoldDB" id="A0A1E8FC36"/>
<dbReference type="RefSeq" id="WP_070177860.1">
    <property type="nucleotide sequence ID" value="NZ_BMJR01000002.1"/>
</dbReference>
<keyword evidence="5" id="KW-1185">Reference proteome</keyword>
<dbReference type="SUPFAM" id="SSF51735">
    <property type="entry name" value="NAD(P)-binding Rossmann-fold domains"/>
    <property type="match status" value="1"/>
</dbReference>
<dbReference type="OrthoDB" id="9798632at2"/>
<dbReference type="GO" id="GO:0016020">
    <property type="term" value="C:membrane"/>
    <property type="evidence" value="ECO:0007669"/>
    <property type="project" value="UniProtKB-SubCell"/>
</dbReference>
<evidence type="ECO:0000256" key="2">
    <source>
        <dbReference type="ARBA" id="ARBA00023136"/>
    </source>
</evidence>
<dbReference type="PANTHER" id="PTHR14097">
    <property type="entry name" value="OXIDOREDUCTASE HTATIP2"/>
    <property type="match status" value="1"/>
</dbReference>
<dbReference type="EMBL" id="MJIC01000015">
    <property type="protein sequence ID" value="OFI33484.1"/>
    <property type="molecule type" value="Genomic_DNA"/>
</dbReference>
<dbReference type="PANTHER" id="PTHR14097:SF7">
    <property type="entry name" value="OXIDOREDUCTASE HTATIP2"/>
    <property type="match status" value="1"/>
</dbReference>
<gene>
    <name evidence="4" type="ORF">BFC17_04280</name>
</gene>
<dbReference type="STRING" id="1856405.BFC17_04280"/>
<dbReference type="Pfam" id="PF01370">
    <property type="entry name" value="Epimerase"/>
    <property type="match status" value="1"/>
</dbReference>
<dbReference type="InterPro" id="IPR001509">
    <property type="entry name" value="Epimerase_deHydtase"/>
</dbReference>
<evidence type="ECO:0000313" key="5">
    <source>
        <dbReference type="Proteomes" id="UP000176037"/>
    </source>
</evidence>
<accession>A0A1E8FC36</accession>
<keyword evidence="2" id="KW-0472">Membrane</keyword>
<dbReference type="Proteomes" id="UP000176037">
    <property type="component" value="Unassembled WGS sequence"/>
</dbReference>
<comment type="caution">
    <text evidence="4">The sequence shown here is derived from an EMBL/GenBank/DDBJ whole genome shotgun (WGS) entry which is preliminary data.</text>
</comment>